<dbReference type="InterPro" id="IPR011010">
    <property type="entry name" value="DNA_brk_join_enz"/>
</dbReference>
<dbReference type="AlphaFoldDB" id="A0A0S4ITK8"/>
<dbReference type="EMBL" id="CYKH01000408">
    <property type="protein sequence ID" value="CUF79472.1"/>
    <property type="molecule type" value="Genomic_DNA"/>
</dbReference>
<keyword evidence="3" id="KW-1185">Reference proteome</keyword>
<sequence>MPKRPRIDARALVEATEDFDVTRDSAHLRHLRVAASTLHQYHANISALRAFLRELNALSLTKDMFIRYAEGLCRTGRAGVSTLRSQLSALRHFQRIDNLWVDESGHRWALDDDLDEITKGVAFNGKAIKSKPTGAITASMLASLVDLCQQDEMPQSMIDAFRLAWHGALRISQVSTLRADALVQDEDRFFLAVQKDKRVRASSAHGESHLKEISHEGAEIFRALAEQREPHDWLFDPKTWNYPKLLGMIKYASSKLCWPQNLEWVFHSTRHGGAAMLHARCETLQMSRGTVQHYTKSNAARN</sequence>
<protein>
    <recommendedName>
        <fullName evidence="4">Integrase</fullName>
    </recommendedName>
</protein>
<proteinExistence type="predicted"/>
<evidence type="ECO:0000313" key="2">
    <source>
        <dbReference type="EMBL" id="CUF79472.1"/>
    </source>
</evidence>
<dbReference type="SUPFAM" id="SSF56349">
    <property type="entry name" value="DNA breaking-rejoining enzymes"/>
    <property type="match status" value="1"/>
</dbReference>
<reference evidence="3" key="1">
    <citation type="submission" date="2015-09" db="EMBL/GenBank/DDBJ databases">
        <authorList>
            <consortium name="Pathogen Informatics"/>
        </authorList>
    </citation>
    <scope>NUCLEOTIDE SEQUENCE [LARGE SCALE GENOMIC DNA]</scope>
    <source>
        <strain evidence="3">Lake Konstanz</strain>
    </source>
</reference>
<organism evidence="2 3">
    <name type="scientific">Bodo saltans</name>
    <name type="common">Flagellated protozoan</name>
    <dbReference type="NCBI Taxonomy" id="75058"/>
    <lineage>
        <taxon>Eukaryota</taxon>
        <taxon>Discoba</taxon>
        <taxon>Euglenozoa</taxon>
        <taxon>Kinetoplastea</taxon>
        <taxon>Metakinetoplastina</taxon>
        <taxon>Eubodonida</taxon>
        <taxon>Bodonidae</taxon>
        <taxon>Bodo</taxon>
    </lineage>
</organism>
<dbReference type="Proteomes" id="UP000051952">
    <property type="component" value="Unassembled WGS sequence"/>
</dbReference>
<dbReference type="VEuPathDB" id="TriTrypDB:BSAL_65790"/>
<dbReference type="GO" id="GO:0003677">
    <property type="term" value="F:DNA binding"/>
    <property type="evidence" value="ECO:0007669"/>
    <property type="project" value="InterPro"/>
</dbReference>
<dbReference type="InterPro" id="IPR013762">
    <property type="entry name" value="Integrase-like_cat_sf"/>
</dbReference>
<keyword evidence="1" id="KW-0233">DNA recombination</keyword>
<gene>
    <name evidence="2" type="ORF">BSAL_65790</name>
</gene>
<accession>A0A0S4ITK8</accession>
<dbReference type="GO" id="GO:0015074">
    <property type="term" value="P:DNA integration"/>
    <property type="evidence" value="ECO:0007669"/>
    <property type="project" value="InterPro"/>
</dbReference>
<dbReference type="GO" id="GO:0006310">
    <property type="term" value="P:DNA recombination"/>
    <property type="evidence" value="ECO:0007669"/>
    <property type="project" value="UniProtKB-KW"/>
</dbReference>
<evidence type="ECO:0000256" key="1">
    <source>
        <dbReference type="ARBA" id="ARBA00023172"/>
    </source>
</evidence>
<evidence type="ECO:0008006" key="4">
    <source>
        <dbReference type="Google" id="ProtNLM"/>
    </source>
</evidence>
<dbReference type="Gene3D" id="1.10.443.10">
    <property type="entry name" value="Intergrase catalytic core"/>
    <property type="match status" value="1"/>
</dbReference>
<evidence type="ECO:0000313" key="3">
    <source>
        <dbReference type="Proteomes" id="UP000051952"/>
    </source>
</evidence>
<name>A0A0S4ITK8_BODSA</name>